<dbReference type="InterPro" id="IPR028081">
    <property type="entry name" value="Leu-bd"/>
</dbReference>
<keyword evidence="2" id="KW-0732">Signal</keyword>
<dbReference type="InterPro" id="IPR028082">
    <property type="entry name" value="Peripla_BP_I"/>
</dbReference>
<evidence type="ECO:0000256" key="1">
    <source>
        <dbReference type="ARBA" id="ARBA00010062"/>
    </source>
</evidence>
<comment type="caution">
    <text evidence="4">The sequence shown here is derived from an EMBL/GenBank/DDBJ whole genome shotgun (WGS) entry which is preliminary data.</text>
</comment>
<evidence type="ECO:0000259" key="3">
    <source>
        <dbReference type="Pfam" id="PF13458"/>
    </source>
</evidence>
<proteinExistence type="inferred from homology"/>
<comment type="similarity">
    <text evidence="1">Belongs to the leucine-binding protein family.</text>
</comment>
<sequence>MKVGLLLPRSTTHPLIAYSFMDGIHAFLDQYELGQDITCVTVNIGFGTDAVVIAEKAEELLMQYQVDLLVAYADFPVIEALFPLVKALNKLLIVVNHGAKYPQTWQGHPNVIHHHLSSALGSWCTGEKVAKEHQKAAFISSYYDGGYSLCHAFSTSFSNTGENIGFNLIGHQLKDNFDAAPLLSFLEEDREVKAFLTVLSGELVPEIHAQFNKTNVNTEATFYGSPVMIEESGALTNTADFLAVEGYTSWFQNNPLPENEQYCSSFRKRTSRTPDSFGVLGWDTALILKTIATLWETGESNPQNIIELLSGKTLAGAKGSMLLNAESHQYMAPLYYVHTAAGEIQHLQTLDIKAVEDTFKRMSGHKITGISTGWLNTYLCS</sequence>
<feature type="domain" description="Leucine-binding protein" evidence="3">
    <location>
        <begin position="2"/>
        <end position="338"/>
    </location>
</feature>
<dbReference type="Gene3D" id="3.40.50.2300">
    <property type="match status" value="2"/>
</dbReference>
<dbReference type="EMBL" id="JBHULL010000037">
    <property type="protein sequence ID" value="MFD2584503.1"/>
    <property type="molecule type" value="Genomic_DNA"/>
</dbReference>
<keyword evidence="5" id="KW-1185">Reference proteome</keyword>
<evidence type="ECO:0000256" key="2">
    <source>
        <dbReference type="ARBA" id="ARBA00022729"/>
    </source>
</evidence>
<evidence type="ECO:0000313" key="4">
    <source>
        <dbReference type="EMBL" id="MFD2584503.1"/>
    </source>
</evidence>
<reference evidence="5" key="1">
    <citation type="journal article" date="2019" name="Int. J. Syst. Evol. Microbiol.">
        <title>The Global Catalogue of Microorganisms (GCM) 10K type strain sequencing project: providing services to taxonomists for standard genome sequencing and annotation.</title>
        <authorList>
            <consortium name="The Broad Institute Genomics Platform"/>
            <consortium name="The Broad Institute Genome Sequencing Center for Infectious Disease"/>
            <person name="Wu L."/>
            <person name="Ma J."/>
        </authorList>
    </citation>
    <scope>NUCLEOTIDE SEQUENCE [LARGE SCALE GENOMIC DNA]</scope>
    <source>
        <strain evidence="5">KCTC 42866</strain>
    </source>
</reference>
<protein>
    <submittedName>
        <fullName evidence="4">ABC transporter substrate-binding protein</fullName>
    </submittedName>
</protein>
<dbReference type="RefSeq" id="WP_379081627.1">
    <property type="nucleotide sequence ID" value="NZ_JBHULL010000037.1"/>
</dbReference>
<dbReference type="Proteomes" id="UP001597461">
    <property type="component" value="Unassembled WGS sequence"/>
</dbReference>
<dbReference type="Pfam" id="PF13458">
    <property type="entry name" value="Peripla_BP_6"/>
    <property type="match status" value="1"/>
</dbReference>
<gene>
    <name evidence="4" type="ORF">ACFSR6_18545</name>
</gene>
<name>A0ABW5MPB7_9SPHI</name>
<organism evidence="4 5">
    <name type="scientific">Pedobacter vanadiisoli</name>
    <dbReference type="NCBI Taxonomy" id="1761975"/>
    <lineage>
        <taxon>Bacteria</taxon>
        <taxon>Pseudomonadati</taxon>
        <taxon>Bacteroidota</taxon>
        <taxon>Sphingobacteriia</taxon>
        <taxon>Sphingobacteriales</taxon>
        <taxon>Sphingobacteriaceae</taxon>
        <taxon>Pedobacter</taxon>
    </lineage>
</organism>
<dbReference type="SUPFAM" id="SSF53822">
    <property type="entry name" value="Periplasmic binding protein-like I"/>
    <property type="match status" value="1"/>
</dbReference>
<evidence type="ECO:0000313" key="5">
    <source>
        <dbReference type="Proteomes" id="UP001597461"/>
    </source>
</evidence>
<accession>A0ABW5MPB7</accession>